<proteinExistence type="predicted"/>
<dbReference type="AlphaFoldDB" id="A0A1I8FN51"/>
<reference evidence="3" key="1">
    <citation type="submission" date="2016-11" db="UniProtKB">
        <authorList>
            <consortium name="WormBaseParasite"/>
        </authorList>
    </citation>
    <scope>IDENTIFICATION</scope>
</reference>
<evidence type="ECO:0000256" key="1">
    <source>
        <dbReference type="SAM" id="MobiDB-lite"/>
    </source>
</evidence>
<evidence type="ECO:0000313" key="2">
    <source>
        <dbReference type="Proteomes" id="UP000095280"/>
    </source>
</evidence>
<name>A0A1I8FN51_9PLAT</name>
<feature type="compositionally biased region" description="Polar residues" evidence="1">
    <location>
        <begin position="1"/>
        <end position="12"/>
    </location>
</feature>
<dbReference type="Proteomes" id="UP000095280">
    <property type="component" value="Unplaced"/>
</dbReference>
<accession>A0A1I8FN51</accession>
<keyword evidence="2" id="KW-1185">Reference proteome</keyword>
<organism evidence="2 3">
    <name type="scientific">Macrostomum lignano</name>
    <dbReference type="NCBI Taxonomy" id="282301"/>
    <lineage>
        <taxon>Eukaryota</taxon>
        <taxon>Metazoa</taxon>
        <taxon>Spiralia</taxon>
        <taxon>Lophotrochozoa</taxon>
        <taxon>Platyhelminthes</taxon>
        <taxon>Rhabditophora</taxon>
        <taxon>Macrostomorpha</taxon>
        <taxon>Macrostomida</taxon>
        <taxon>Macrostomidae</taxon>
        <taxon>Macrostomum</taxon>
    </lineage>
</organism>
<protein>
    <submittedName>
        <fullName evidence="3">Tail fiber assembly protein</fullName>
    </submittedName>
</protein>
<dbReference type="WBParaSite" id="maker-unitig_41055-snap-gene-0.1-mRNA-1">
    <property type="protein sequence ID" value="maker-unitig_41055-snap-gene-0.1-mRNA-1"/>
    <property type="gene ID" value="maker-unitig_41055-snap-gene-0.1"/>
</dbReference>
<feature type="region of interest" description="Disordered" evidence="1">
    <location>
        <begin position="1"/>
        <end position="23"/>
    </location>
</feature>
<sequence>MPQLSSAGQKSGEQTRKTDFETLGLETQFYMPGSWLPLGFSGPQSPR</sequence>
<evidence type="ECO:0000313" key="3">
    <source>
        <dbReference type="WBParaSite" id="maker-unitig_41055-snap-gene-0.1-mRNA-1"/>
    </source>
</evidence>